<organism evidence="1 2">
    <name type="scientific">Lactuca virosa</name>
    <dbReference type="NCBI Taxonomy" id="75947"/>
    <lineage>
        <taxon>Eukaryota</taxon>
        <taxon>Viridiplantae</taxon>
        <taxon>Streptophyta</taxon>
        <taxon>Embryophyta</taxon>
        <taxon>Tracheophyta</taxon>
        <taxon>Spermatophyta</taxon>
        <taxon>Magnoliopsida</taxon>
        <taxon>eudicotyledons</taxon>
        <taxon>Gunneridae</taxon>
        <taxon>Pentapetalae</taxon>
        <taxon>asterids</taxon>
        <taxon>campanulids</taxon>
        <taxon>Asterales</taxon>
        <taxon>Asteraceae</taxon>
        <taxon>Cichorioideae</taxon>
        <taxon>Cichorieae</taxon>
        <taxon>Lactucinae</taxon>
        <taxon>Lactuca</taxon>
    </lineage>
</organism>
<reference evidence="1 2" key="1">
    <citation type="submission" date="2022-01" db="EMBL/GenBank/DDBJ databases">
        <authorList>
            <person name="Xiong W."/>
            <person name="Schranz E."/>
        </authorList>
    </citation>
    <scope>NUCLEOTIDE SEQUENCE [LARGE SCALE GENOMIC DNA]</scope>
</reference>
<dbReference type="EMBL" id="CAKMRJ010003334">
    <property type="protein sequence ID" value="CAH1430660.1"/>
    <property type="molecule type" value="Genomic_DNA"/>
</dbReference>
<evidence type="ECO:0000313" key="2">
    <source>
        <dbReference type="Proteomes" id="UP001157418"/>
    </source>
</evidence>
<gene>
    <name evidence="1" type="ORF">LVIROSA_LOCUS17418</name>
</gene>
<accession>A0AAU9MUY7</accession>
<evidence type="ECO:0000313" key="1">
    <source>
        <dbReference type="EMBL" id="CAH1430660.1"/>
    </source>
</evidence>
<proteinExistence type="predicted"/>
<dbReference type="Proteomes" id="UP001157418">
    <property type="component" value="Unassembled WGS sequence"/>
</dbReference>
<comment type="caution">
    <text evidence="1">The sequence shown here is derived from an EMBL/GenBank/DDBJ whole genome shotgun (WGS) entry which is preliminary data.</text>
</comment>
<name>A0AAU9MUY7_9ASTR</name>
<dbReference type="AlphaFoldDB" id="A0AAU9MUY7"/>
<sequence length="73" mass="8290">MPDSISIGAVSPNLFFTVESISFFNLLPQSVPDFELQQSILGVNKSRLEGRGTKRRRTLFRLPEFDIKLASEF</sequence>
<protein>
    <submittedName>
        <fullName evidence="1">Uncharacterized protein</fullName>
    </submittedName>
</protein>
<keyword evidence="2" id="KW-1185">Reference proteome</keyword>